<keyword evidence="1" id="KW-0175">Coiled coil</keyword>
<dbReference type="GeneID" id="121217935"/>
<gene>
    <name evidence="3" type="primary">LOC121217935</name>
</gene>
<feature type="coiled-coil region" evidence="1">
    <location>
        <begin position="2"/>
        <end position="105"/>
    </location>
</feature>
<proteinExistence type="predicted"/>
<dbReference type="Proteomes" id="UP000818029">
    <property type="component" value="Chromosome A03"/>
</dbReference>
<reference evidence="2" key="1">
    <citation type="journal article" date="2020" name="Nat. Genet.">
        <title>Genomic diversifications of five Gossypium allopolyploid species and their impact on cotton improvement.</title>
        <authorList>
            <person name="Chen Z.J."/>
            <person name="Sreedasyam A."/>
            <person name="Ando A."/>
            <person name="Song Q."/>
            <person name="De Santiago L.M."/>
            <person name="Hulse-Kemp A.M."/>
            <person name="Ding M."/>
            <person name="Ye W."/>
            <person name="Kirkbride R.C."/>
            <person name="Jenkins J."/>
            <person name="Plott C."/>
            <person name="Lovell J."/>
            <person name="Lin Y.M."/>
            <person name="Vaughn R."/>
            <person name="Liu B."/>
            <person name="Simpson S."/>
            <person name="Scheffler B.E."/>
            <person name="Wen L."/>
            <person name="Saski C.A."/>
            <person name="Grover C.E."/>
            <person name="Hu G."/>
            <person name="Conover J.L."/>
            <person name="Carlson J.W."/>
            <person name="Shu S."/>
            <person name="Boston L.B."/>
            <person name="Williams M."/>
            <person name="Peterson D.G."/>
            <person name="McGee K."/>
            <person name="Jones D.C."/>
            <person name="Wendel J.F."/>
            <person name="Stelly D.M."/>
            <person name="Grimwood J."/>
            <person name="Schmutz J."/>
        </authorList>
    </citation>
    <scope>NUCLEOTIDE SEQUENCE [LARGE SCALE GENOMIC DNA]</scope>
    <source>
        <strain evidence="2">cv. TM-1</strain>
    </source>
</reference>
<evidence type="ECO:0000256" key="1">
    <source>
        <dbReference type="SAM" id="Coils"/>
    </source>
</evidence>
<name>A0ABM3A6T5_GOSHI</name>
<sequence>MKQEFERKSSDFEKRIEKLEEENMARVGGSSEQLQKEVQEEKARAEYWERKFQEMQVQNLTLEEENKGLKTKVIELGRSLRWHQNHNSTIELKELKSKVEELEVALHDGELWVEQLKAQEDYLKGELHQARGQVRERDHVIGEAIAQIREVAEYMQDLAI</sequence>
<keyword evidence="2" id="KW-1185">Reference proteome</keyword>
<organism evidence="2 3">
    <name type="scientific">Gossypium hirsutum</name>
    <name type="common">Upland cotton</name>
    <name type="synonym">Gossypium mexicanum</name>
    <dbReference type="NCBI Taxonomy" id="3635"/>
    <lineage>
        <taxon>Eukaryota</taxon>
        <taxon>Viridiplantae</taxon>
        <taxon>Streptophyta</taxon>
        <taxon>Embryophyta</taxon>
        <taxon>Tracheophyta</taxon>
        <taxon>Spermatophyta</taxon>
        <taxon>Magnoliopsida</taxon>
        <taxon>eudicotyledons</taxon>
        <taxon>Gunneridae</taxon>
        <taxon>Pentapetalae</taxon>
        <taxon>rosids</taxon>
        <taxon>malvids</taxon>
        <taxon>Malvales</taxon>
        <taxon>Malvaceae</taxon>
        <taxon>Malvoideae</taxon>
        <taxon>Gossypium</taxon>
    </lineage>
</organism>
<dbReference type="RefSeq" id="XP_040950569.1">
    <property type="nucleotide sequence ID" value="XM_041094635.1"/>
</dbReference>
<evidence type="ECO:0000313" key="3">
    <source>
        <dbReference type="RefSeq" id="XP_040950569.1"/>
    </source>
</evidence>
<evidence type="ECO:0000313" key="2">
    <source>
        <dbReference type="Proteomes" id="UP000818029"/>
    </source>
</evidence>
<reference evidence="3" key="2">
    <citation type="submission" date="2025-08" db="UniProtKB">
        <authorList>
            <consortium name="RefSeq"/>
        </authorList>
    </citation>
    <scope>IDENTIFICATION</scope>
</reference>
<protein>
    <submittedName>
        <fullName evidence="3">Tropomyosin-1-like</fullName>
    </submittedName>
</protein>
<accession>A0ABM3A6T5</accession>